<dbReference type="Pfam" id="PF19463">
    <property type="entry name" value="DUF6000"/>
    <property type="match status" value="1"/>
</dbReference>
<sequence>MLPQEDVQVLAAVRRYVMPGRPYAKLHGWNLKHRPAPDAHALAAELAARGAVIGDHELVCLFHGEWRARLTGAWLVALGGRTAFRELLGELLTRHGGGKDARGYVLALASFGTEEDAALLRCYAARTPDSDQHRFSRDWALGALRLLSGRPDLPPAPEDELVAFLADLITSHVRPAPAGAESPAERFRAWRPTVLPEAWRVVTPESARRALDARAVALAAMEPLAVAVAGAGEVVLCRLRSPTHPWATVISSGGCHEYRLFTTVSEALRSGATGDVSA</sequence>
<reference evidence="1 2" key="1">
    <citation type="journal article" date="2019" name="Int. J. Syst. Evol. Microbiol.">
        <title>The Global Catalogue of Microorganisms (GCM) 10K type strain sequencing project: providing services to taxonomists for standard genome sequencing and annotation.</title>
        <authorList>
            <consortium name="The Broad Institute Genomics Platform"/>
            <consortium name="The Broad Institute Genome Sequencing Center for Infectious Disease"/>
            <person name="Wu L."/>
            <person name="Ma J."/>
        </authorList>
    </citation>
    <scope>NUCLEOTIDE SEQUENCE [LARGE SCALE GENOMIC DNA]</scope>
    <source>
        <strain evidence="1 2">JCM 15478</strain>
    </source>
</reference>
<evidence type="ECO:0000313" key="2">
    <source>
        <dbReference type="Proteomes" id="UP001500016"/>
    </source>
</evidence>
<dbReference type="RefSeq" id="WP_344534449.1">
    <property type="nucleotide sequence ID" value="NZ_BAAAPE010000022.1"/>
</dbReference>
<dbReference type="Proteomes" id="UP001500016">
    <property type="component" value="Unassembled WGS sequence"/>
</dbReference>
<accession>A0ABN2WXH0</accession>
<protein>
    <submittedName>
        <fullName evidence="1">Uncharacterized protein</fullName>
    </submittedName>
</protein>
<dbReference type="InterPro" id="IPR046042">
    <property type="entry name" value="DUF6000"/>
</dbReference>
<proteinExistence type="predicted"/>
<evidence type="ECO:0000313" key="1">
    <source>
        <dbReference type="EMBL" id="GAA2100305.1"/>
    </source>
</evidence>
<organism evidence="1 2">
    <name type="scientific">Streptomyces albiaxialis</name>
    <dbReference type="NCBI Taxonomy" id="329523"/>
    <lineage>
        <taxon>Bacteria</taxon>
        <taxon>Bacillati</taxon>
        <taxon>Actinomycetota</taxon>
        <taxon>Actinomycetes</taxon>
        <taxon>Kitasatosporales</taxon>
        <taxon>Streptomycetaceae</taxon>
        <taxon>Streptomyces</taxon>
    </lineage>
</organism>
<dbReference type="EMBL" id="BAAAPE010000022">
    <property type="protein sequence ID" value="GAA2100305.1"/>
    <property type="molecule type" value="Genomic_DNA"/>
</dbReference>
<keyword evidence="2" id="KW-1185">Reference proteome</keyword>
<name>A0ABN2WXH0_9ACTN</name>
<gene>
    <name evidence="1" type="ORF">GCM10009801_72720</name>
</gene>
<comment type="caution">
    <text evidence="1">The sequence shown here is derived from an EMBL/GenBank/DDBJ whole genome shotgun (WGS) entry which is preliminary data.</text>
</comment>